<comment type="similarity">
    <text evidence="1">Belongs to the short-chain dehydrogenases/reductases (SDR) family.</text>
</comment>
<organism evidence="4 5">
    <name type="scientific">Chara braunii</name>
    <name type="common">Braun's stonewort</name>
    <dbReference type="NCBI Taxonomy" id="69332"/>
    <lineage>
        <taxon>Eukaryota</taxon>
        <taxon>Viridiplantae</taxon>
        <taxon>Streptophyta</taxon>
        <taxon>Charophyceae</taxon>
        <taxon>Charales</taxon>
        <taxon>Characeae</taxon>
        <taxon>Chara</taxon>
    </lineage>
</organism>
<evidence type="ECO:0000256" key="3">
    <source>
        <dbReference type="SAM" id="MobiDB-lite"/>
    </source>
</evidence>
<dbReference type="PROSITE" id="PS00061">
    <property type="entry name" value="ADH_SHORT"/>
    <property type="match status" value="1"/>
</dbReference>
<name>A0A388KBL8_CHABU</name>
<dbReference type="Gramene" id="GBG67440">
    <property type="protein sequence ID" value="GBG67440"/>
    <property type="gene ID" value="CBR_g575"/>
</dbReference>
<proteinExistence type="inferred from homology"/>
<dbReference type="OMA" id="AAYQMSQ"/>
<dbReference type="InterPro" id="IPR036291">
    <property type="entry name" value="NAD(P)-bd_dom_sf"/>
</dbReference>
<dbReference type="PRINTS" id="PR00081">
    <property type="entry name" value="GDHRDH"/>
</dbReference>
<dbReference type="Proteomes" id="UP000265515">
    <property type="component" value="Unassembled WGS sequence"/>
</dbReference>
<dbReference type="GO" id="GO:0016614">
    <property type="term" value="F:oxidoreductase activity, acting on CH-OH group of donors"/>
    <property type="evidence" value="ECO:0007669"/>
    <property type="project" value="UniProtKB-ARBA"/>
</dbReference>
<dbReference type="PRINTS" id="PR00080">
    <property type="entry name" value="SDRFAMILY"/>
</dbReference>
<dbReference type="Pfam" id="PF13561">
    <property type="entry name" value="adh_short_C2"/>
    <property type="match status" value="1"/>
</dbReference>
<evidence type="ECO:0000256" key="2">
    <source>
        <dbReference type="ARBA" id="ARBA00023002"/>
    </source>
</evidence>
<dbReference type="OrthoDB" id="47007at2759"/>
<gene>
    <name evidence="4" type="ORF">CBR_g575</name>
</gene>
<accession>A0A388KBL8</accession>
<evidence type="ECO:0000256" key="1">
    <source>
        <dbReference type="ARBA" id="ARBA00006484"/>
    </source>
</evidence>
<dbReference type="STRING" id="69332.A0A388KBL8"/>
<dbReference type="PANTHER" id="PTHR48107:SF16">
    <property type="entry name" value="NADPH-DEPENDENT ALDEHYDE REDUCTASE 1, CHLOROPLASTIC"/>
    <property type="match status" value="1"/>
</dbReference>
<protein>
    <submittedName>
        <fullName evidence="4">Uncharacterized protein</fullName>
    </submittedName>
</protein>
<keyword evidence="2" id="KW-0560">Oxidoreductase</keyword>
<keyword evidence="5" id="KW-1185">Reference proteome</keyword>
<dbReference type="PANTHER" id="PTHR48107">
    <property type="entry name" value="NADPH-DEPENDENT ALDEHYDE REDUCTASE-LIKE PROTEIN, CHLOROPLASTIC-RELATED"/>
    <property type="match status" value="1"/>
</dbReference>
<dbReference type="AlphaFoldDB" id="A0A388KBL8"/>
<dbReference type="EMBL" id="BFEA01000087">
    <property type="protein sequence ID" value="GBG67440.1"/>
    <property type="molecule type" value="Genomic_DNA"/>
</dbReference>
<evidence type="ECO:0000313" key="5">
    <source>
        <dbReference type="Proteomes" id="UP000265515"/>
    </source>
</evidence>
<reference evidence="4 5" key="1">
    <citation type="journal article" date="2018" name="Cell">
        <title>The Chara Genome: Secondary Complexity and Implications for Plant Terrestrialization.</title>
        <authorList>
            <person name="Nishiyama T."/>
            <person name="Sakayama H."/>
            <person name="Vries J.D."/>
            <person name="Buschmann H."/>
            <person name="Saint-Marcoux D."/>
            <person name="Ullrich K.K."/>
            <person name="Haas F.B."/>
            <person name="Vanderstraeten L."/>
            <person name="Becker D."/>
            <person name="Lang D."/>
            <person name="Vosolsobe S."/>
            <person name="Rombauts S."/>
            <person name="Wilhelmsson P.K.I."/>
            <person name="Janitza P."/>
            <person name="Kern R."/>
            <person name="Heyl A."/>
            <person name="Rumpler F."/>
            <person name="Villalobos L.I.A.C."/>
            <person name="Clay J.M."/>
            <person name="Skokan R."/>
            <person name="Toyoda A."/>
            <person name="Suzuki Y."/>
            <person name="Kagoshima H."/>
            <person name="Schijlen E."/>
            <person name="Tajeshwar N."/>
            <person name="Catarino B."/>
            <person name="Hetherington A.J."/>
            <person name="Saltykova A."/>
            <person name="Bonnot C."/>
            <person name="Breuninger H."/>
            <person name="Symeonidi A."/>
            <person name="Radhakrishnan G.V."/>
            <person name="Van Nieuwerburgh F."/>
            <person name="Deforce D."/>
            <person name="Chang C."/>
            <person name="Karol K.G."/>
            <person name="Hedrich R."/>
            <person name="Ulvskov P."/>
            <person name="Glockner G."/>
            <person name="Delwiche C.F."/>
            <person name="Petrasek J."/>
            <person name="Van de Peer Y."/>
            <person name="Friml J."/>
            <person name="Beilby M."/>
            <person name="Dolan L."/>
            <person name="Kohara Y."/>
            <person name="Sugano S."/>
            <person name="Fujiyama A."/>
            <person name="Delaux P.-M."/>
            <person name="Quint M."/>
            <person name="TheiBen G."/>
            <person name="Hagemann M."/>
            <person name="Harholt J."/>
            <person name="Dunand C."/>
            <person name="Zachgo S."/>
            <person name="Langdale J."/>
            <person name="Maumus F."/>
            <person name="Straeten D.V.D."/>
            <person name="Gould S.B."/>
            <person name="Rensing S.A."/>
        </authorList>
    </citation>
    <scope>NUCLEOTIDE SEQUENCE [LARGE SCALE GENOMIC DNA]</scope>
    <source>
        <strain evidence="4 5">S276</strain>
    </source>
</reference>
<comment type="caution">
    <text evidence="4">The sequence shown here is derived from an EMBL/GenBank/DDBJ whole genome shotgun (WGS) entry which is preliminary data.</text>
</comment>
<evidence type="ECO:0000313" key="4">
    <source>
        <dbReference type="EMBL" id="GBG67440.1"/>
    </source>
</evidence>
<dbReference type="FunFam" id="3.40.50.720:FF:000084">
    <property type="entry name" value="Short-chain dehydrogenase reductase"/>
    <property type="match status" value="1"/>
</dbReference>
<dbReference type="InterPro" id="IPR020904">
    <property type="entry name" value="Sc_DH/Rdtase_CS"/>
</dbReference>
<sequence>MLNQCLKRVVSRLTRAGPPQKAALTGQVIGLGRAAVVGSILGAFKFREGQARQMASNVEPPPKHLPAQKQEAQPGVEHVMTPRPRAERPGYQPGNKLEGKVALITGGDSGIGRAVVHQFALEGMKGIAFTYLSPREDKDAQETVEIAEKAFSQRQQAATGSKDPGNGGKCIKIPAELGADENCKKVVDEVVKAFGKIDVLVNNAAEQHYHDSLEEITPEEWERTFRTNIHSYFYLTRHALPHIPEGGSIINTTSVNAYKGHPTLIPYTATKGAIVGFTRSLAMSLVSKGIRVNGVAPGPVWTPLIPSSAPEPKKVEGFGENAPMGRVGHPDEIAPSYVFLASEIDSSYITGQVLHPNGGYVLNT</sequence>
<dbReference type="Gene3D" id="3.40.50.720">
    <property type="entry name" value="NAD(P)-binding Rossmann-like Domain"/>
    <property type="match status" value="1"/>
</dbReference>
<feature type="region of interest" description="Disordered" evidence="3">
    <location>
        <begin position="53"/>
        <end position="77"/>
    </location>
</feature>
<dbReference type="InterPro" id="IPR002347">
    <property type="entry name" value="SDR_fam"/>
</dbReference>
<dbReference type="SUPFAM" id="SSF51735">
    <property type="entry name" value="NAD(P)-binding Rossmann-fold domains"/>
    <property type="match status" value="1"/>
</dbReference>